<gene>
    <name evidence="2" type="ORF">CEW83_10330</name>
</gene>
<keyword evidence="3" id="KW-1185">Reference proteome</keyword>
<dbReference type="InterPro" id="IPR036291">
    <property type="entry name" value="NAD(P)-bd_dom_sf"/>
</dbReference>
<dbReference type="KEGG" id="acom:CEW83_10330"/>
<reference evidence="2 3" key="1">
    <citation type="submission" date="2017-06" db="EMBL/GenBank/DDBJ databases">
        <title>Azoarcus.</title>
        <authorList>
            <person name="Woo J.-H."/>
            <person name="Kim H.-S."/>
        </authorList>
    </citation>
    <scope>NUCLEOTIDE SEQUENCE [LARGE SCALE GENOMIC DNA]</scope>
    <source>
        <strain evidence="2 3">TSPY31</strain>
    </source>
</reference>
<evidence type="ECO:0000313" key="2">
    <source>
        <dbReference type="EMBL" id="AWI75561.1"/>
    </source>
</evidence>
<feature type="domain" description="Thioester reductase (TE)" evidence="1">
    <location>
        <begin position="6"/>
        <end position="248"/>
    </location>
</feature>
<dbReference type="Proteomes" id="UP000244930">
    <property type="component" value="Chromosome"/>
</dbReference>
<dbReference type="InterPro" id="IPR013120">
    <property type="entry name" value="FAR_NAD-bd"/>
</dbReference>
<evidence type="ECO:0000313" key="3">
    <source>
        <dbReference type="Proteomes" id="UP000244930"/>
    </source>
</evidence>
<dbReference type="InterPro" id="IPR026055">
    <property type="entry name" value="FAR"/>
</dbReference>
<dbReference type="RefSeq" id="WP_108949267.1">
    <property type="nucleotide sequence ID" value="NZ_CP022187.1"/>
</dbReference>
<dbReference type="AlphaFoldDB" id="A0A2U8GPM5"/>
<accession>A0A2U8GPM5</accession>
<sequence length="378" mass="42134">MNTYFLTGASGAVGSAIVPLLHANENVKLRILLRAESDQHLAERFEKLCAFWGIAADAETRRRITPLRGDAAEPNFGMPPVDYAKVVSDTTHIVHCAASVRMNLSLEEARHSAVGSMQAILTLARKLAENGTLRKIDLVSTVGIAGKRSGALPETWIDEPREFHNTYEQSKSEAEALARKALEEEKLPITIHRPSMVIGDSRDGKIIHFQIFYFICDFLSGRRTFGLYPDFGDVRLDTIPVNTVASTIVSSSTDPETVGSIFHLCSGPEKSIRLVDLRLLVRDAFHRHGLNVPFALKLPIGLFMGALNLAGRFMQPEQRRALATLPIYMDYLADQQGFDNRKYSAWLESRKEAIPDAKDYLPRVLARFLEQKHPLGPN</sequence>
<dbReference type="PANTHER" id="PTHR11011:SF45">
    <property type="entry name" value="FATTY ACYL-COA REDUCTASE CG8306-RELATED"/>
    <property type="match status" value="1"/>
</dbReference>
<dbReference type="GO" id="GO:0035336">
    <property type="term" value="P:long-chain fatty-acyl-CoA metabolic process"/>
    <property type="evidence" value="ECO:0007669"/>
    <property type="project" value="TreeGrafter"/>
</dbReference>
<dbReference type="Gene3D" id="3.40.50.720">
    <property type="entry name" value="NAD(P)-binding Rossmann-like Domain"/>
    <property type="match status" value="1"/>
</dbReference>
<organism evidence="2 3">
    <name type="scientific">Parazoarcus communis</name>
    <dbReference type="NCBI Taxonomy" id="41977"/>
    <lineage>
        <taxon>Bacteria</taxon>
        <taxon>Pseudomonadati</taxon>
        <taxon>Pseudomonadota</taxon>
        <taxon>Betaproteobacteria</taxon>
        <taxon>Rhodocyclales</taxon>
        <taxon>Zoogloeaceae</taxon>
        <taxon>Parazoarcus</taxon>
    </lineage>
</organism>
<dbReference type="GO" id="GO:0080019">
    <property type="term" value="F:alcohol-forming very long-chain fatty acyl-CoA reductase activity"/>
    <property type="evidence" value="ECO:0007669"/>
    <property type="project" value="InterPro"/>
</dbReference>
<proteinExistence type="predicted"/>
<dbReference type="SUPFAM" id="SSF51735">
    <property type="entry name" value="NAD(P)-binding Rossmann-fold domains"/>
    <property type="match status" value="1"/>
</dbReference>
<dbReference type="Pfam" id="PF07993">
    <property type="entry name" value="NAD_binding_4"/>
    <property type="match status" value="1"/>
</dbReference>
<protein>
    <submittedName>
        <fullName evidence="2">UDP-glucose 4-epimerase</fullName>
    </submittedName>
</protein>
<dbReference type="PANTHER" id="PTHR11011">
    <property type="entry name" value="MALE STERILITY PROTEIN 2-RELATED"/>
    <property type="match status" value="1"/>
</dbReference>
<evidence type="ECO:0000259" key="1">
    <source>
        <dbReference type="Pfam" id="PF07993"/>
    </source>
</evidence>
<dbReference type="EMBL" id="CP022187">
    <property type="protein sequence ID" value="AWI75561.1"/>
    <property type="molecule type" value="Genomic_DNA"/>
</dbReference>
<name>A0A2U8GPM5_9RHOO</name>